<dbReference type="Pfam" id="PF12277">
    <property type="entry name" value="DUF3618"/>
    <property type="match status" value="1"/>
</dbReference>
<feature type="transmembrane region" description="Helical" evidence="1">
    <location>
        <begin position="76"/>
        <end position="96"/>
    </location>
</feature>
<dbReference type="InterPro" id="IPR022062">
    <property type="entry name" value="DUF3618"/>
</dbReference>
<accession>A0A2V1HWJ2</accession>
<gene>
    <name evidence="2" type="ORF">DDQ50_03195</name>
</gene>
<keyword evidence="1" id="KW-0472">Membrane</keyword>
<keyword evidence="3" id="KW-1185">Reference proteome</keyword>
<proteinExistence type="predicted"/>
<sequence>MCERSRGWVNMTTDDQALSHKERQLGEIRSDIESTRDKLAETLDAIEDKLNLPKQAQKAVGRARDRVKQLQEDNPVVLYASAAIVGLGAVGGVLLWRIARR</sequence>
<dbReference type="EMBL" id="QEOP01000001">
    <property type="protein sequence ID" value="PVZ95520.1"/>
    <property type="molecule type" value="Genomic_DNA"/>
</dbReference>
<dbReference type="Proteomes" id="UP000244893">
    <property type="component" value="Unassembled WGS sequence"/>
</dbReference>
<evidence type="ECO:0000256" key="1">
    <source>
        <dbReference type="SAM" id="Phobius"/>
    </source>
</evidence>
<evidence type="ECO:0000313" key="2">
    <source>
        <dbReference type="EMBL" id="PVZ95520.1"/>
    </source>
</evidence>
<reference evidence="2 3" key="1">
    <citation type="submission" date="2018-05" db="EMBL/GenBank/DDBJ databases">
        <title>Amnibacterium sp. M8JJ-5, whole genome shotgun sequence.</title>
        <authorList>
            <person name="Tuo L."/>
        </authorList>
    </citation>
    <scope>NUCLEOTIDE SEQUENCE [LARGE SCALE GENOMIC DNA]</scope>
    <source>
        <strain evidence="2 3">M8JJ-5</strain>
    </source>
</reference>
<dbReference type="AlphaFoldDB" id="A0A2V1HWJ2"/>
<comment type="caution">
    <text evidence="2">The sequence shown here is derived from an EMBL/GenBank/DDBJ whole genome shotgun (WGS) entry which is preliminary data.</text>
</comment>
<protein>
    <recommendedName>
        <fullName evidence="4">DUF3618 domain-containing protein</fullName>
    </recommendedName>
</protein>
<keyword evidence="1" id="KW-1133">Transmembrane helix</keyword>
<evidence type="ECO:0000313" key="3">
    <source>
        <dbReference type="Proteomes" id="UP000244893"/>
    </source>
</evidence>
<evidence type="ECO:0008006" key="4">
    <source>
        <dbReference type="Google" id="ProtNLM"/>
    </source>
</evidence>
<organism evidence="2 3">
    <name type="scientific">Amnibacterium flavum</name>
    <dbReference type="NCBI Taxonomy" id="2173173"/>
    <lineage>
        <taxon>Bacteria</taxon>
        <taxon>Bacillati</taxon>
        <taxon>Actinomycetota</taxon>
        <taxon>Actinomycetes</taxon>
        <taxon>Micrococcales</taxon>
        <taxon>Microbacteriaceae</taxon>
        <taxon>Amnibacterium</taxon>
    </lineage>
</organism>
<keyword evidence="1" id="KW-0812">Transmembrane</keyword>
<name>A0A2V1HWJ2_9MICO</name>
<dbReference type="OrthoDB" id="5126074at2"/>